<dbReference type="InterPro" id="IPR001930">
    <property type="entry name" value="Peptidase_M1"/>
</dbReference>
<feature type="binding site" evidence="11">
    <location>
        <position position="314"/>
    </location>
    <ligand>
        <name>Zn(2+)</name>
        <dbReference type="ChEBI" id="CHEBI:29105"/>
        <note>catalytic</note>
    </ligand>
</feature>
<dbReference type="InterPro" id="IPR016024">
    <property type="entry name" value="ARM-type_fold"/>
</dbReference>
<evidence type="ECO:0000256" key="2">
    <source>
        <dbReference type="ARBA" id="ARBA00010136"/>
    </source>
</evidence>
<evidence type="ECO:0000256" key="8">
    <source>
        <dbReference type="ARBA" id="ARBA00023049"/>
    </source>
</evidence>
<dbReference type="InterPro" id="IPR012777">
    <property type="entry name" value="LTA4H"/>
</dbReference>
<organism evidence="14 15">
    <name type="scientific">Gigaspora rosea</name>
    <dbReference type="NCBI Taxonomy" id="44941"/>
    <lineage>
        <taxon>Eukaryota</taxon>
        <taxon>Fungi</taxon>
        <taxon>Fungi incertae sedis</taxon>
        <taxon>Mucoromycota</taxon>
        <taxon>Glomeromycotina</taxon>
        <taxon>Glomeromycetes</taxon>
        <taxon>Diversisporales</taxon>
        <taxon>Gigasporaceae</taxon>
        <taxon>Gigaspora</taxon>
    </lineage>
</organism>
<dbReference type="EMBL" id="QKWP01000464">
    <property type="protein sequence ID" value="RIB19601.1"/>
    <property type="molecule type" value="Genomic_DNA"/>
</dbReference>
<evidence type="ECO:0000313" key="14">
    <source>
        <dbReference type="EMBL" id="RIB19601.1"/>
    </source>
</evidence>
<dbReference type="SMR" id="A0A397VCQ1"/>
<dbReference type="EC" id="3.4.11.-" evidence="12"/>
<accession>A0A397VCQ1</accession>
<dbReference type="Gene3D" id="3.30.2010.30">
    <property type="match status" value="1"/>
</dbReference>
<dbReference type="Gene3D" id="2.60.40.1730">
    <property type="entry name" value="tricorn interacting facor f3 domain"/>
    <property type="match status" value="1"/>
</dbReference>
<feature type="binding site" evidence="10">
    <location>
        <begin position="262"/>
        <end position="267"/>
    </location>
    <ligand>
        <name>a peptide</name>
        <dbReference type="ChEBI" id="CHEBI:60466"/>
    </ligand>
</feature>
<evidence type="ECO:0000256" key="12">
    <source>
        <dbReference type="RuleBase" id="RU361141"/>
    </source>
</evidence>
<dbReference type="SUPFAM" id="SSF63737">
    <property type="entry name" value="Leukotriene A4 hydrolase N-terminal domain"/>
    <property type="match status" value="1"/>
</dbReference>
<comment type="subcellular location">
    <subcellularLocation>
        <location evidence="1 12">Cytoplasm</location>
    </subcellularLocation>
</comment>
<dbReference type="GO" id="GO:0005829">
    <property type="term" value="C:cytosol"/>
    <property type="evidence" value="ECO:0007669"/>
    <property type="project" value="TreeGrafter"/>
</dbReference>
<dbReference type="AlphaFoldDB" id="A0A397VCQ1"/>
<evidence type="ECO:0000256" key="3">
    <source>
        <dbReference type="ARBA" id="ARBA00022490"/>
    </source>
</evidence>
<dbReference type="EC" id="3.3.2.10" evidence="12"/>
<dbReference type="SMART" id="SM01263">
    <property type="entry name" value="Leuk-A4-hydro_C"/>
    <property type="match status" value="1"/>
</dbReference>
<evidence type="ECO:0000256" key="9">
    <source>
        <dbReference type="PIRSR" id="PIRSR612777-1"/>
    </source>
</evidence>
<evidence type="ECO:0000256" key="1">
    <source>
        <dbReference type="ARBA" id="ARBA00004496"/>
    </source>
</evidence>
<evidence type="ECO:0000256" key="5">
    <source>
        <dbReference type="ARBA" id="ARBA00022723"/>
    </source>
</evidence>
<comment type="catalytic activity">
    <reaction evidence="12">
        <text>an epoxide + H2O = an ethanediol</text>
        <dbReference type="Rhea" id="RHEA:19037"/>
        <dbReference type="ChEBI" id="CHEBI:15377"/>
        <dbReference type="ChEBI" id="CHEBI:32955"/>
        <dbReference type="ChEBI" id="CHEBI:140594"/>
        <dbReference type="EC" id="3.3.2.10"/>
    </reaction>
</comment>
<dbReference type="CDD" id="cd09599">
    <property type="entry name" value="M1_LTA4H"/>
    <property type="match status" value="1"/>
</dbReference>
<dbReference type="FunFam" id="1.25.40.320:FF:000001">
    <property type="entry name" value="Leukotriene A(4) hydrolase"/>
    <property type="match status" value="1"/>
</dbReference>
<evidence type="ECO:0000259" key="13">
    <source>
        <dbReference type="SMART" id="SM01263"/>
    </source>
</evidence>
<feature type="active site" description="Proton donor" evidence="9">
    <location>
        <position position="379"/>
    </location>
</feature>
<dbReference type="PRINTS" id="PR00756">
    <property type="entry name" value="ALADIPTASE"/>
</dbReference>
<reference evidence="14 15" key="1">
    <citation type="submission" date="2018-06" db="EMBL/GenBank/DDBJ databases">
        <title>Comparative genomics reveals the genomic features of Rhizophagus irregularis, R. cerebriforme, R. diaphanum and Gigaspora rosea, and their symbiotic lifestyle signature.</title>
        <authorList>
            <person name="Morin E."/>
            <person name="San Clemente H."/>
            <person name="Chen E.C.H."/>
            <person name="De La Providencia I."/>
            <person name="Hainaut M."/>
            <person name="Kuo A."/>
            <person name="Kohler A."/>
            <person name="Murat C."/>
            <person name="Tang N."/>
            <person name="Roy S."/>
            <person name="Loubradou J."/>
            <person name="Henrissat B."/>
            <person name="Grigoriev I.V."/>
            <person name="Corradi N."/>
            <person name="Roux C."/>
            <person name="Martin F.M."/>
        </authorList>
    </citation>
    <scope>NUCLEOTIDE SEQUENCE [LARGE SCALE GENOMIC DNA]</scope>
    <source>
        <strain evidence="14 15">DAOM 194757</strain>
    </source>
</reference>
<dbReference type="InterPro" id="IPR014782">
    <property type="entry name" value="Peptidase_M1_dom"/>
</dbReference>
<dbReference type="PANTHER" id="PTHR45726:SF3">
    <property type="entry name" value="LEUKOTRIENE A-4 HYDROLASE"/>
    <property type="match status" value="1"/>
</dbReference>
<dbReference type="InterPro" id="IPR045357">
    <property type="entry name" value="Aminopeptidase_N-like_N"/>
</dbReference>
<dbReference type="InterPro" id="IPR042097">
    <property type="entry name" value="Aminopeptidase_N-like_N_sf"/>
</dbReference>
<keyword evidence="8 12" id="KW-0482">Metalloprotease</keyword>
<evidence type="ECO:0000256" key="10">
    <source>
        <dbReference type="PIRSR" id="PIRSR612777-2"/>
    </source>
</evidence>
<dbReference type="InterPro" id="IPR015211">
    <property type="entry name" value="Peptidase_M1_C"/>
</dbReference>
<dbReference type="InterPro" id="IPR049980">
    <property type="entry name" value="LTA4H_cat"/>
</dbReference>
<feature type="binding site" evidence="10">
    <location>
        <begin position="564"/>
        <end position="566"/>
    </location>
    <ligand>
        <name>a peptide</name>
        <dbReference type="ChEBI" id="CHEBI:60466"/>
    </ligand>
</feature>
<feature type="binding site" evidence="11">
    <location>
        <position position="291"/>
    </location>
    <ligand>
        <name>Zn(2+)</name>
        <dbReference type="ChEBI" id="CHEBI:29105"/>
        <note>catalytic</note>
    </ligand>
</feature>
<dbReference type="Proteomes" id="UP000266673">
    <property type="component" value="Unassembled WGS sequence"/>
</dbReference>
<sequence length="610" mass="70175">MIYDPNTFSNINEVKTTHLDLNFIVDFERKILDAVVTLKLVTLVDNVNEIILDTRYLNIKSVSCCGAQLKHNLADLNESFGSALHIQLNDKLSVNTEFDLVINYCTSEQGTAVQWLEPIQTSGKKHPYLFTQCQAIHARSLVPCQDTPAFKLSYHASVQVPQPLRALMSAVEVGEENVDNNTKIYKFEQTVKIPSYLIALAVGNLVGKKIGPRSTVWTEPEVVDSAAWEFVDTEKFIEIGEKLLTPYEWKKYDLLVLPASFPYGGMENPCLTFVTPTLLAGDRSLVDVVAHEISHSWMGNLVTTLNWEHFWLNEGWTVFIERKIMGRLHGEAAAEFDAIIGWRALEQDIKLFGENNVLTALTPKLKDVDPDDSFSSVPYEKGFNFLYHIQKVIGGSQNFEPYMKAHVQEFAGKSITTDDWKRFLYSFVEKNCPEKKTDLDNIQWDAWLHSPGMPPVKNEFDHTLAKACHELAERWNRARDNQVFDEFSPDDIKNFTPGQKMVFLERLFEFSPLPFPVIEALNKFYSFMDVRNSEIRFRWQLVCLKSEYEPIFPYVVKFVTEQGRMKYVRPLYRLLNQTKNGSELAKKTFRENRSFYHPIAAAMIEKDILK</sequence>
<dbReference type="GO" id="GO:0004301">
    <property type="term" value="F:epoxide hydrolase activity"/>
    <property type="evidence" value="ECO:0007669"/>
    <property type="project" value="UniProtKB-EC"/>
</dbReference>
<feature type="active site" description="Proton acceptor" evidence="9">
    <location>
        <position position="292"/>
    </location>
</feature>
<keyword evidence="15" id="KW-1185">Reference proteome</keyword>
<dbReference type="Gene3D" id="1.10.390.10">
    <property type="entry name" value="Neutral Protease Domain 2"/>
    <property type="match status" value="1"/>
</dbReference>
<feature type="binding site" evidence="10">
    <location>
        <begin position="132"/>
        <end position="134"/>
    </location>
    <ligand>
        <name>a peptide</name>
        <dbReference type="ChEBI" id="CHEBI:60466"/>
    </ligand>
</feature>
<dbReference type="STRING" id="44941.A0A397VCQ1"/>
<feature type="binding site" evidence="11">
    <location>
        <position position="295"/>
    </location>
    <ligand>
        <name>Zn(2+)</name>
        <dbReference type="ChEBI" id="CHEBI:29105"/>
        <note>catalytic</note>
    </ligand>
</feature>
<dbReference type="InterPro" id="IPR038502">
    <property type="entry name" value="M1_LTA-4_hydro/amino_C_sf"/>
</dbReference>
<evidence type="ECO:0000256" key="6">
    <source>
        <dbReference type="ARBA" id="ARBA00022801"/>
    </source>
</evidence>
<dbReference type="FunFam" id="1.10.390.10:FF:000003">
    <property type="entry name" value="Leukotriene A(4) hydrolase"/>
    <property type="match status" value="1"/>
</dbReference>
<dbReference type="GO" id="GO:0008270">
    <property type="term" value="F:zinc ion binding"/>
    <property type="evidence" value="ECO:0007669"/>
    <property type="project" value="InterPro"/>
</dbReference>
<dbReference type="Pfam" id="PF01433">
    <property type="entry name" value="Peptidase_M1"/>
    <property type="match status" value="1"/>
</dbReference>
<keyword evidence="3 12" id="KW-0963">Cytoplasm</keyword>
<keyword evidence="6 12" id="KW-0378">Hydrolase</keyword>
<dbReference type="SUPFAM" id="SSF55486">
    <property type="entry name" value="Metalloproteases ('zincins'), catalytic domain"/>
    <property type="match status" value="1"/>
</dbReference>
<name>A0A397VCQ1_9GLOM</name>
<dbReference type="Gene3D" id="1.25.40.320">
    <property type="entry name" value="Peptidase M1, leukotriene A4 hydrolase/aminopeptidase C-terminal domain"/>
    <property type="match status" value="1"/>
</dbReference>
<keyword evidence="4 12" id="KW-0645">Protease</keyword>
<proteinExistence type="inferred from homology"/>
<dbReference type="OrthoDB" id="79562at2759"/>
<comment type="cofactor">
    <cofactor evidence="11 12">
        <name>Zn(2+)</name>
        <dbReference type="ChEBI" id="CHEBI:29105"/>
    </cofactor>
    <text evidence="11 12">Binds 1 zinc ion per subunit.</text>
</comment>
<dbReference type="Pfam" id="PF09127">
    <property type="entry name" value="Leuk-A4-hydro_C"/>
    <property type="match status" value="1"/>
</dbReference>
<comment type="similarity">
    <text evidence="2 12">Belongs to the peptidase M1 family.</text>
</comment>
<evidence type="ECO:0000256" key="7">
    <source>
        <dbReference type="ARBA" id="ARBA00022833"/>
    </source>
</evidence>
<evidence type="ECO:0000256" key="4">
    <source>
        <dbReference type="ARBA" id="ARBA00022670"/>
    </source>
</evidence>
<gene>
    <name evidence="14" type="ORF">C2G38_2181408</name>
</gene>
<dbReference type="PANTHER" id="PTHR45726">
    <property type="entry name" value="LEUKOTRIENE A-4 HYDROLASE"/>
    <property type="match status" value="1"/>
</dbReference>
<dbReference type="InterPro" id="IPR027268">
    <property type="entry name" value="Peptidase_M4/M1_CTD_sf"/>
</dbReference>
<protein>
    <recommendedName>
        <fullName evidence="12">Leukotriene A(4) hydrolase</fullName>
        <shortName evidence="12">LTA-4 hydrolase</shortName>
        <ecNumber evidence="12">3.3.2.10</ecNumber>
        <ecNumber evidence="12">3.4.11.-</ecNumber>
    </recommendedName>
</protein>
<dbReference type="InterPro" id="IPR034015">
    <property type="entry name" value="M1_LTA4H"/>
</dbReference>
<keyword evidence="7 11" id="KW-0862">Zinc</keyword>
<dbReference type="SUPFAM" id="SSF48371">
    <property type="entry name" value="ARM repeat"/>
    <property type="match status" value="1"/>
</dbReference>
<dbReference type="NCBIfam" id="TIGR02411">
    <property type="entry name" value="leuko_A4_hydro"/>
    <property type="match status" value="1"/>
</dbReference>
<keyword evidence="5 11" id="KW-0479">Metal-binding</keyword>
<dbReference type="GO" id="GO:0070006">
    <property type="term" value="F:metalloaminopeptidase activity"/>
    <property type="evidence" value="ECO:0007669"/>
    <property type="project" value="UniProtKB-ARBA"/>
</dbReference>
<dbReference type="FunFam" id="3.30.2010.30:FF:000001">
    <property type="entry name" value="Leukotriene A(4) hydrolase"/>
    <property type="match status" value="1"/>
</dbReference>
<comment type="caution">
    <text evidence="14">The sequence shown here is derived from an EMBL/GenBank/DDBJ whole genome shotgun (WGS) entry which is preliminary data.</text>
</comment>
<dbReference type="FunFam" id="2.60.40.1730:FF:000004">
    <property type="entry name" value="Leukotriene A(4) hydrolase"/>
    <property type="match status" value="1"/>
</dbReference>
<evidence type="ECO:0000313" key="15">
    <source>
        <dbReference type="Proteomes" id="UP000266673"/>
    </source>
</evidence>
<dbReference type="GO" id="GO:0006508">
    <property type="term" value="P:proteolysis"/>
    <property type="evidence" value="ECO:0007669"/>
    <property type="project" value="UniProtKB-KW"/>
</dbReference>
<feature type="domain" description="Peptidase M1 leukotriene A4 hydrolase/aminopeptidase C-terminal" evidence="13">
    <location>
        <begin position="463"/>
        <end position="608"/>
    </location>
</feature>
<evidence type="ECO:0000256" key="11">
    <source>
        <dbReference type="PIRSR" id="PIRSR612777-3"/>
    </source>
</evidence>
<dbReference type="Pfam" id="PF17900">
    <property type="entry name" value="Peptidase_M1_N"/>
    <property type="match status" value="1"/>
</dbReference>